<keyword evidence="3" id="KW-0238">DNA-binding</keyword>
<protein>
    <recommendedName>
        <fullName evidence="7">HSF-type DNA-binding domain-containing protein</fullName>
    </recommendedName>
</protein>
<evidence type="ECO:0000256" key="3">
    <source>
        <dbReference type="ARBA" id="ARBA00023125"/>
    </source>
</evidence>
<dbReference type="Proteomes" id="UP000836841">
    <property type="component" value="Chromosome 7"/>
</dbReference>
<evidence type="ECO:0000313" key="8">
    <source>
        <dbReference type="EMBL" id="CAH2079853.1"/>
    </source>
</evidence>
<dbReference type="AlphaFoldDB" id="A0AAU9TCT7"/>
<dbReference type="GO" id="GO:0000978">
    <property type="term" value="F:RNA polymerase II cis-regulatory region sequence-specific DNA binding"/>
    <property type="evidence" value="ECO:0007669"/>
    <property type="project" value="TreeGrafter"/>
</dbReference>
<dbReference type="SMART" id="SM00415">
    <property type="entry name" value="HSF"/>
    <property type="match status" value="1"/>
</dbReference>
<evidence type="ECO:0000256" key="1">
    <source>
        <dbReference type="ARBA" id="ARBA00004123"/>
    </source>
</evidence>
<dbReference type="PANTHER" id="PTHR10015:SF384">
    <property type="entry name" value="DNA-BINDING PROTEIN-RELATED"/>
    <property type="match status" value="1"/>
</dbReference>
<proteinExistence type="inferred from homology"/>
<evidence type="ECO:0000256" key="5">
    <source>
        <dbReference type="RuleBase" id="RU004020"/>
    </source>
</evidence>
<dbReference type="GO" id="GO:0006357">
    <property type="term" value="P:regulation of transcription by RNA polymerase II"/>
    <property type="evidence" value="ECO:0007669"/>
    <property type="project" value="TreeGrafter"/>
</dbReference>
<evidence type="ECO:0000256" key="2">
    <source>
        <dbReference type="ARBA" id="ARBA00023016"/>
    </source>
</evidence>
<evidence type="ECO:0000256" key="4">
    <source>
        <dbReference type="ARBA" id="ARBA00023242"/>
    </source>
</evidence>
<dbReference type="InterPro" id="IPR036388">
    <property type="entry name" value="WH-like_DNA-bd_sf"/>
</dbReference>
<dbReference type="GO" id="GO:0034605">
    <property type="term" value="P:cellular response to heat"/>
    <property type="evidence" value="ECO:0007669"/>
    <property type="project" value="TreeGrafter"/>
</dbReference>
<name>A0AAU9TCT7_THLAR</name>
<comment type="subcellular location">
    <subcellularLocation>
        <location evidence="1">Nucleus</location>
    </subcellularLocation>
</comment>
<dbReference type="Gene3D" id="1.10.10.10">
    <property type="entry name" value="Winged helix-like DNA-binding domain superfamily/Winged helix DNA-binding domain"/>
    <property type="match status" value="1"/>
</dbReference>
<dbReference type="InterPro" id="IPR036390">
    <property type="entry name" value="WH_DNA-bd_sf"/>
</dbReference>
<evidence type="ECO:0000313" key="9">
    <source>
        <dbReference type="Proteomes" id="UP000836841"/>
    </source>
</evidence>
<gene>
    <name evidence="8" type="ORF">TAV2_LOCUS23186</name>
</gene>
<dbReference type="Pfam" id="PF00447">
    <property type="entry name" value="HSF_DNA-bind"/>
    <property type="match status" value="1"/>
</dbReference>
<reference evidence="8 9" key="1">
    <citation type="submission" date="2022-03" db="EMBL/GenBank/DDBJ databases">
        <authorList>
            <person name="Nunn A."/>
            <person name="Chopra R."/>
            <person name="Nunn A."/>
            <person name="Contreras Garrido A."/>
        </authorList>
    </citation>
    <scope>NUCLEOTIDE SEQUENCE [LARGE SCALE GENOMIC DNA]</scope>
</reference>
<dbReference type="GO" id="GO:0005634">
    <property type="term" value="C:nucleus"/>
    <property type="evidence" value="ECO:0007669"/>
    <property type="project" value="UniProtKB-SubCell"/>
</dbReference>
<keyword evidence="4" id="KW-0539">Nucleus</keyword>
<feature type="coiled-coil region" evidence="6">
    <location>
        <begin position="98"/>
        <end position="125"/>
    </location>
</feature>
<keyword evidence="2" id="KW-0346">Stress response</keyword>
<dbReference type="InterPro" id="IPR000232">
    <property type="entry name" value="HSF_DNA-bd"/>
</dbReference>
<feature type="domain" description="HSF-type DNA-binding" evidence="7">
    <location>
        <begin position="8"/>
        <end position="95"/>
    </location>
</feature>
<organism evidence="8 9">
    <name type="scientific">Thlaspi arvense</name>
    <name type="common">Field penny-cress</name>
    <dbReference type="NCBI Taxonomy" id="13288"/>
    <lineage>
        <taxon>Eukaryota</taxon>
        <taxon>Viridiplantae</taxon>
        <taxon>Streptophyta</taxon>
        <taxon>Embryophyta</taxon>
        <taxon>Tracheophyta</taxon>
        <taxon>Spermatophyta</taxon>
        <taxon>Magnoliopsida</taxon>
        <taxon>eudicotyledons</taxon>
        <taxon>Gunneridae</taxon>
        <taxon>Pentapetalae</taxon>
        <taxon>rosids</taxon>
        <taxon>malvids</taxon>
        <taxon>Brassicales</taxon>
        <taxon>Brassicaceae</taxon>
        <taxon>Thlaspideae</taxon>
        <taxon>Thlaspi</taxon>
    </lineage>
</organism>
<dbReference type="EMBL" id="OU466863">
    <property type="protein sequence ID" value="CAH2079853.1"/>
    <property type="molecule type" value="Genomic_DNA"/>
</dbReference>
<keyword evidence="6" id="KW-0175">Coiled coil</keyword>
<sequence>MVQSFQSGLNSFFVRLYQIVDDPSSDSIVSWSQTNDSFVLWDLGAFRTRILPKSTEFGRNISEFVSELRYQRFKQFGRFEFGRRDFVKSKLLKKKVEMFDAKRQAKKAKAKAKKARKQVENLFQNLQI</sequence>
<evidence type="ECO:0000259" key="7">
    <source>
        <dbReference type="SMART" id="SM00415"/>
    </source>
</evidence>
<evidence type="ECO:0000256" key="6">
    <source>
        <dbReference type="SAM" id="Coils"/>
    </source>
</evidence>
<keyword evidence="9" id="KW-1185">Reference proteome</keyword>
<dbReference type="SUPFAM" id="SSF46785">
    <property type="entry name" value="Winged helix' DNA-binding domain"/>
    <property type="match status" value="1"/>
</dbReference>
<comment type="similarity">
    <text evidence="5">Belongs to the HSF family.</text>
</comment>
<dbReference type="PANTHER" id="PTHR10015">
    <property type="entry name" value="HEAT SHOCK TRANSCRIPTION FACTOR"/>
    <property type="match status" value="1"/>
</dbReference>
<accession>A0AAU9TCT7</accession>
<dbReference type="GO" id="GO:0003700">
    <property type="term" value="F:DNA-binding transcription factor activity"/>
    <property type="evidence" value="ECO:0007669"/>
    <property type="project" value="InterPro"/>
</dbReference>